<keyword evidence="2" id="KW-1185">Reference proteome</keyword>
<comment type="caution">
    <text evidence="1">The sequence shown here is derived from an EMBL/GenBank/DDBJ whole genome shotgun (WGS) entry which is preliminary data.</text>
</comment>
<proteinExistence type="predicted"/>
<dbReference type="EMBL" id="JAWDGP010001469">
    <property type="protein sequence ID" value="KAK3791521.1"/>
    <property type="molecule type" value="Genomic_DNA"/>
</dbReference>
<reference evidence="1" key="1">
    <citation type="journal article" date="2023" name="G3 (Bethesda)">
        <title>A reference genome for the long-term kleptoplast-retaining sea slug Elysia crispata morphotype clarki.</title>
        <authorList>
            <person name="Eastman K.E."/>
            <person name="Pendleton A.L."/>
            <person name="Shaikh M.A."/>
            <person name="Suttiyut T."/>
            <person name="Ogas R."/>
            <person name="Tomko P."/>
            <person name="Gavelis G."/>
            <person name="Widhalm J.R."/>
            <person name="Wisecaver J.H."/>
        </authorList>
    </citation>
    <scope>NUCLEOTIDE SEQUENCE</scope>
    <source>
        <strain evidence="1">ECLA1</strain>
    </source>
</reference>
<gene>
    <name evidence="1" type="ORF">RRG08_061534</name>
</gene>
<evidence type="ECO:0000313" key="1">
    <source>
        <dbReference type="EMBL" id="KAK3791521.1"/>
    </source>
</evidence>
<evidence type="ECO:0000313" key="2">
    <source>
        <dbReference type="Proteomes" id="UP001283361"/>
    </source>
</evidence>
<name>A0AAE1E255_9GAST</name>
<dbReference type="AlphaFoldDB" id="A0AAE1E255"/>
<organism evidence="1 2">
    <name type="scientific">Elysia crispata</name>
    <name type="common">lettuce slug</name>
    <dbReference type="NCBI Taxonomy" id="231223"/>
    <lineage>
        <taxon>Eukaryota</taxon>
        <taxon>Metazoa</taxon>
        <taxon>Spiralia</taxon>
        <taxon>Lophotrochozoa</taxon>
        <taxon>Mollusca</taxon>
        <taxon>Gastropoda</taxon>
        <taxon>Heterobranchia</taxon>
        <taxon>Euthyneura</taxon>
        <taxon>Panpulmonata</taxon>
        <taxon>Sacoglossa</taxon>
        <taxon>Placobranchoidea</taxon>
        <taxon>Plakobranchidae</taxon>
        <taxon>Elysia</taxon>
    </lineage>
</organism>
<accession>A0AAE1E255</accession>
<sequence length="175" mass="19885">MYSCIKRRTGARKTCGAYCEAHCHDNSQNRATSLEIRRGTGWGHVSSFAVVALVIGSLDSLTTATEVSVWEFSKAVFSPQRLHKWVGDLAGVFACTGENGHVTTKELKRPFPFWTGKPDFRFVNLPNRGAGRKPMDGEKTRMKKEFKIVRKGFLEKVWNKTKYPWDIKTKSYDGY</sequence>
<protein>
    <submittedName>
        <fullName evidence="1">Uncharacterized protein</fullName>
    </submittedName>
</protein>
<dbReference type="Proteomes" id="UP001283361">
    <property type="component" value="Unassembled WGS sequence"/>
</dbReference>